<dbReference type="InterPro" id="IPR023795">
    <property type="entry name" value="Serpin_CS"/>
</dbReference>
<evidence type="ECO:0000259" key="2">
    <source>
        <dbReference type="SMART" id="SM00093"/>
    </source>
</evidence>
<organism evidence="3 4">
    <name type="scientific">Candidatus Cryptobacteroides faecavium</name>
    <dbReference type="NCBI Taxonomy" id="2840762"/>
    <lineage>
        <taxon>Bacteria</taxon>
        <taxon>Pseudomonadati</taxon>
        <taxon>Bacteroidota</taxon>
        <taxon>Bacteroidia</taxon>
        <taxon>Bacteroidales</taxon>
        <taxon>Candidatus Cryptobacteroides</taxon>
    </lineage>
</organism>
<dbReference type="Pfam" id="PF00079">
    <property type="entry name" value="Serpin"/>
    <property type="match status" value="1"/>
</dbReference>
<dbReference type="Gene3D" id="3.30.497.10">
    <property type="entry name" value="Antithrombin, subunit I, domain 2"/>
    <property type="match status" value="1"/>
</dbReference>
<dbReference type="InterPro" id="IPR023796">
    <property type="entry name" value="Serpin_dom"/>
</dbReference>
<dbReference type="InterPro" id="IPR042178">
    <property type="entry name" value="Serpin_sf_1"/>
</dbReference>
<dbReference type="PANTHER" id="PTHR11461:SF211">
    <property type="entry name" value="GH10112P-RELATED"/>
    <property type="match status" value="1"/>
</dbReference>
<dbReference type="PROSITE" id="PS51257">
    <property type="entry name" value="PROKAR_LIPOPROTEIN"/>
    <property type="match status" value="1"/>
</dbReference>
<comment type="similarity">
    <text evidence="1">Belongs to the serpin family.</text>
</comment>
<proteinExistence type="inferred from homology"/>
<dbReference type="Proteomes" id="UP000823603">
    <property type="component" value="Unassembled WGS sequence"/>
</dbReference>
<dbReference type="GO" id="GO:0004867">
    <property type="term" value="F:serine-type endopeptidase inhibitor activity"/>
    <property type="evidence" value="ECO:0007669"/>
    <property type="project" value="InterPro"/>
</dbReference>
<feature type="domain" description="Serpin" evidence="2">
    <location>
        <begin position="38"/>
        <end position="383"/>
    </location>
</feature>
<dbReference type="InterPro" id="IPR042185">
    <property type="entry name" value="Serpin_sf_2"/>
</dbReference>
<dbReference type="AlphaFoldDB" id="A0A9D9IEJ8"/>
<reference evidence="3" key="1">
    <citation type="submission" date="2020-10" db="EMBL/GenBank/DDBJ databases">
        <authorList>
            <person name="Gilroy R."/>
        </authorList>
    </citation>
    <scope>NUCLEOTIDE SEQUENCE</scope>
    <source>
        <strain evidence="3">B2-22910</strain>
    </source>
</reference>
<accession>A0A9D9IEJ8</accession>
<name>A0A9D9IEJ8_9BACT</name>
<evidence type="ECO:0000313" key="3">
    <source>
        <dbReference type="EMBL" id="MBO8471254.1"/>
    </source>
</evidence>
<sequence length="383" mass="41556">MKRFAYAAVAAAAMVAAGCGRTVNTAPAQEGSGIDYSVSFFRNVISGADERENVFVSPYSAGVALSMLAEGAEGRTREELAQALNGVTFTSAEVAADSSVDIRSANSAWIRDGFKVKAAYLEELSGTFNARVENLDFSDPASVGIINAWCSENTMGRIPEIIGQISPDMVMFLMNALYFKTPWEKAFDPDMTSDATFYGYSRESKVPFMTLKSKFRYAEYMGSQLICLPYKGGKYSMLVLLPARDVSPDAVLPYLDDGSYRKALDSMEETEVSYRMPKFRMETTTVLNSALSGMGAKRVFTPSAELGGIASGRIAVDEVKQKCFVEVNEEGSEAAAVTSIGIRLTSANIGPVPVSMTVDRPFLFAIADIENDNILFIGRVMNL</sequence>
<dbReference type="PANTHER" id="PTHR11461">
    <property type="entry name" value="SERINE PROTEASE INHIBITOR, SERPIN"/>
    <property type="match status" value="1"/>
</dbReference>
<evidence type="ECO:0000313" key="4">
    <source>
        <dbReference type="Proteomes" id="UP000823603"/>
    </source>
</evidence>
<dbReference type="InterPro" id="IPR000215">
    <property type="entry name" value="Serpin_fam"/>
</dbReference>
<comment type="caution">
    <text evidence="3">The sequence shown here is derived from an EMBL/GenBank/DDBJ whole genome shotgun (WGS) entry which is preliminary data.</text>
</comment>
<dbReference type="InterPro" id="IPR036186">
    <property type="entry name" value="Serpin_sf"/>
</dbReference>
<dbReference type="SUPFAM" id="SSF56574">
    <property type="entry name" value="Serpins"/>
    <property type="match status" value="1"/>
</dbReference>
<dbReference type="GO" id="GO:0005615">
    <property type="term" value="C:extracellular space"/>
    <property type="evidence" value="ECO:0007669"/>
    <property type="project" value="InterPro"/>
</dbReference>
<dbReference type="CDD" id="cd19588">
    <property type="entry name" value="serpin_miropin-like"/>
    <property type="match status" value="1"/>
</dbReference>
<gene>
    <name evidence="3" type="ORF">IAB82_05605</name>
</gene>
<evidence type="ECO:0000256" key="1">
    <source>
        <dbReference type="RuleBase" id="RU000411"/>
    </source>
</evidence>
<reference evidence="3" key="2">
    <citation type="journal article" date="2021" name="PeerJ">
        <title>Extensive microbial diversity within the chicken gut microbiome revealed by metagenomics and culture.</title>
        <authorList>
            <person name="Gilroy R."/>
            <person name="Ravi A."/>
            <person name="Getino M."/>
            <person name="Pursley I."/>
            <person name="Horton D.L."/>
            <person name="Alikhan N.F."/>
            <person name="Baker D."/>
            <person name="Gharbi K."/>
            <person name="Hall N."/>
            <person name="Watson M."/>
            <person name="Adriaenssens E.M."/>
            <person name="Foster-Nyarko E."/>
            <person name="Jarju S."/>
            <person name="Secka A."/>
            <person name="Antonio M."/>
            <person name="Oren A."/>
            <person name="Chaudhuri R.R."/>
            <person name="La Ragione R."/>
            <person name="Hildebrand F."/>
            <person name="Pallen M.J."/>
        </authorList>
    </citation>
    <scope>NUCLEOTIDE SEQUENCE</scope>
    <source>
        <strain evidence="3">B2-22910</strain>
    </source>
</reference>
<protein>
    <submittedName>
        <fullName evidence="3">Serpin family protein</fullName>
    </submittedName>
</protein>
<dbReference type="Gene3D" id="2.30.39.10">
    <property type="entry name" value="Alpha-1-antitrypsin, domain 1"/>
    <property type="match status" value="1"/>
</dbReference>
<dbReference type="PROSITE" id="PS00284">
    <property type="entry name" value="SERPIN"/>
    <property type="match status" value="1"/>
</dbReference>
<dbReference type="SMART" id="SM00093">
    <property type="entry name" value="SERPIN"/>
    <property type="match status" value="1"/>
</dbReference>
<dbReference type="EMBL" id="JADIMB010000080">
    <property type="protein sequence ID" value="MBO8471254.1"/>
    <property type="molecule type" value="Genomic_DNA"/>
</dbReference>